<organism evidence="2 3">
    <name type="scientific">Adineta ricciae</name>
    <name type="common">Rotifer</name>
    <dbReference type="NCBI Taxonomy" id="249248"/>
    <lineage>
        <taxon>Eukaryota</taxon>
        <taxon>Metazoa</taxon>
        <taxon>Spiralia</taxon>
        <taxon>Gnathifera</taxon>
        <taxon>Rotifera</taxon>
        <taxon>Eurotatoria</taxon>
        <taxon>Bdelloidea</taxon>
        <taxon>Adinetida</taxon>
        <taxon>Adinetidae</taxon>
        <taxon>Adineta</taxon>
    </lineage>
</organism>
<evidence type="ECO:0000256" key="1">
    <source>
        <dbReference type="SAM" id="MobiDB-lite"/>
    </source>
</evidence>
<proteinExistence type="predicted"/>
<sequence length="214" mass="23741">MQSSTSLHSLSSTTSSNSSSYGSRTILEAKDLPYATPRCRSSIVAFLEDDDGYTLFSPPASPVPPPPPPRRRSQLSTSNKSIDKCRHLFRTCLASTASPLALPTQSKLSTSFIQQEYFAKLCQTHRLLLVLSNYRCECGCQFSMQEGSYVVLYDQQSQSSSSYKKKGGLVTVISNDLVCSKVPCEYVCDVELLRSRVRLRRYGSGSDDEQSFDL</sequence>
<evidence type="ECO:0000313" key="3">
    <source>
        <dbReference type="Proteomes" id="UP000663828"/>
    </source>
</evidence>
<dbReference type="EMBL" id="CAJNOR010005350">
    <property type="protein sequence ID" value="CAF1558366.1"/>
    <property type="molecule type" value="Genomic_DNA"/>
</dbReference>
<gene>
    <name evidence="2" type="ORF">XAT740_LOCUS43427</name>
</gene>
<protein>
    <submittedName>
        <fullName evidence="2">Uncharacterized protein</fullName>
    </submittedName>
</protein>
<feature type="compositionally biased region" description="Low complexity" evidence="1">
    <location>
        <begin position="1"/>
        <end position="20"/>
    </location>
</feature>
<dbReference type="AlphaFoldDB" id="A0A815XIS5"/>
<feature type="region of interest" description="Disordered" evidence="1">
    <location>
        <begin position="56"/>
        <end position="77"/>
    </location>
</feature>
<dbReference type="Proteomes" id="UP000663828">
    <property type="component" value="Unassembled WGS sequence"/>
</dbReference>
<feature type="compositionally biased region" description="Pro residues" evidence="1">
    <location>
        <begin position="59"/>
        <end position="68"/>
    </location>
</feature>
<reference evidence="2" key="1">
    <citation type="submission" date="2021-02" db="EMBL/GenBank/DDBJ databases">
        <authorList>
            <person name="Nowell W R."/>
        </authorList>
    </citation>
    <scope>NUCLEOTIDE SEQUENCE</scope>
</reference>
<comment type="caution">
    <text evidence="2">The sequence shown here is derived from an EMBL/GenBank/DDBJ whole genome shotgun (WGS) entry which is preliminary data.</text>
</comment>
<name>A0A815XIS5_ADIRI</name>
<evidence type="ECO:0000313" key="2">
    <source>
        <dbReference type="EMBL" id="CAF1558366.1"/>
    </source>
</evidence>
<feature type="region of interest" description="Disordered" evidence="1">
    <location>
        <begin position="1"/>
        <end position="22"/>
    </location>
</feature>
<keyword evidence="3" id="KW-1185">Reference proteome</keyword>
<accession>A0A815XIS5</accession>